<dbReference type="OrthoDB" id="432234at2759"/>
<reference evidence="2" key="1">
    <citation type="journal article" date="2012" name="Science">
        <title>The Paleozoic origin of enzymatic lignin decomposition reconstructed from 31 fungal genomes.</title>
        <authorList>
            <person name="Floudas D."/>
            <person name="Binder M."/>
            <person name="Riley R."/>
            <person name="Barry K."/>
            <person name="Blanchette R.A."/>
            <person name="Henrissat B."/>
            <person name="Martinez A.T."/>
            <person name="Otillar R."/>
            <person name="Spatafora J.W."/>
            <person name="Yadav J.S."/>
            <person name="Aerts A."/>
            <person name="Benoit I."/>
            <person name="Boyd A."/>
            <person name="Carlson A."/>
            <person name="Copeland A."/>
            <person name="Coutinho P.M."/>
            <person name="de Vries R.P."/>
            <person name="Ferreira P."/>
            <person name="Findley K."/>
            <person name="Foster B."/>
            <person name="Gaskell J."/>
            <person name="Glotzer D."/>
            <person name="Gorecki P."/>
            <person name="Heitman J."/>
            <person name="Hesse C."/>
            <person name="Hori C."/>
            <person name="Igarashi K."/>
            <person name="Jurgens J.A."/>
            <person name="Kallen N."/>
            <person name="Kersten P."/>
            <person name="Kohler A."/>
            <person name="Kuees U."/>
            <person name="Kumar T.K.A."/>
            <person name="Kuo A."/>
            <person name="LaButti K."/>
            <person name="Larrondo L.F."/>
            <person name="Lindquist E."/>
            <person name="Ling A."/>
            <person name="Lombard V."/>
            <person name="Lucas S."/>
            <person name="Lundell T."/>
            <person name="Martin R."/>
            <person name="McLaughlin D.J."/>
            <person name="Morgenstern I."/>
            <person name="Morin E."/>
            <person name="Murat C."/>
            <person name="Nagy L.G."/>
            <person name="Nolan M."/>
            <person name="Ohm R.A."/>
            <person name="Patyshakuliyeva A."/>
            <person name="Rokas A."/>
            <person name="Ruiz-Duenas F.J."/>
            <person name="Sabat G."/>
            <person name="Salamov A."/>
            <person name="Samejima M."/>
            <person name="Schmutz J."/>
            <person name="Slot J.C."/>
            <person name="St John F."/>
            <person name="Stenlid J."/>
            <person name="Sun H."/>
            <person name="Sun S."/>
            <person name="Syed K."/>
            <person name="Tsang A."/>
            <person name="Wiebenga A."/>
            <person name="Young D."/>
            <person name="Pisabarro A."/>
            <person name="Eastwood D.C."/>
            <person name="Martin F."/>
            <person name="Cullen D."/>
            <person name="Grigoriev I.V."/>
            <person name="Hibbett D.S."/>
        </authorList>
    </citation>
    <scope>NUCLEOTIDE SEQUENCE [LARGE SCALE GENOMIC DNA]</scope>
    <source>
        <strain evidence="2">RWD-64-598 SS2</strain>
    </source>
</reference>
<keyword evidence="2" id="KW-1185">Reference proteome</keyword>
<evidence type="ECO:0000313" key="2">
    <source>
        <dbReference type="Proteomes" id="UP000053558"/>
    </source>
</evidence>
<dbReference type="Proteomes" id="UP000053558">
    <property type="component" value="Unassembled WGS sequence"/>
</dbReference>
<proteinExistence type="predicted"/>
<sequence length="126" mass="13621">MTVKQKLLLADSPILRGKWKGFLYSQGGTKVVGTVEVELCGEPYRKIPSDGFKQEIRNVARARDPRPAVSHLAARHTQSAPEVAESGENAQATALPAPKVTLSSEQEHVLELVKTGRNVFFTGPAG</sequence>
<dbReference type="RefSeq" id="XP_007762685.1">
    <property type="nucleotide sequence ID" value="XM_007764495.1"/>
</dbReference>
<dbReference type="KEGG" id="cput:CONPUDRAFT_68908"/>
<dbReference type="EMBL" id="JH711573">
    <property type="protein sequence ID" value="EIW86371.1"/>
    <property type="molecule type" value="Genomic_DNA"/>
</dbReference>
<dbReference type="AlphaFoldDB" id="A0A5M3N674"/>
<accession>A0A5M3N674</accession>
<comment type="caution">
    <text evidence="1">The sequence shown here is derived from an EMBL/GenBank/DDBJ whole genome shotgun (WGS) entry which is preliminary data.</text>
</comment>
<name>A0A5M3N674_CONPW</name>
<protein>
    <submittedName>
        <fullName evidence="1">Uncharacterized protein</fullName>
    </submittedName>
</protein>
<dbReference type="GeneID" id="19208715"/>
<organism evidence="1 2">
    <name type="scientific">Coniophora puteana (strain RWD-64-598)</name>
    <name type="common">Brown rot fungus</name>
    <dbReference type="NCBI Taxonomy" id="741705"/>
    <lineage>
        <taxon>Eukaryota</taxon>
        <taxon>Fungi</taxon>
        <taxon>Dikarya</taxon>
        <taxon>Basidiomycota</taxon>
        <taxon>Agaricomycotina</taxon>
        <taxon>Agaricomycetes</taxon>
        <taxon>Agaricomycetidae</taxon>
        <taxon>Boletales</taxon>
        <taxon>Coniophorineae</taxon>
        <taxon>Coniophoraceae</taxon>
        <taxon>Coniophora</taxon>
    </lineage>
</organism>
<evidence type="ECO:0000313" key="1">
    <source>
        <dbReference type="EMBL" id="EIW86371.1"/>
    </source>
</evidence>
<gene>
    <name evidence="1" type="ORF">CONPUDRAFT_68908</name>
</gene>